<accession>R8BAR1</accession>
<dbReference type="eggNOG" id="ENOG502SR1T">
    <property type="taxonomic scope" value="Eukaryota"/>
</dbReference>
<feature type="signal peptide" evidence="1">
    <location>
        <begin position="1"/>
        <end position="19"/>
    </location>
</feature>
<dbReference type="HOGENOM" id="CLU_091392_0_1_1"/>
<organism evidence="2 3">
    <name type="scientific">Phaeoacremonium minimum (strain UCR-PA7)</name>
    <name type="common">Esca disease fungus</name>
    <name type="synonym">Togninia minima</name>
    <dbReference type="NCBI Taxonomy" id="1286976"/>
    <lineage>
        <taxon>Eukaryota</taxon>
        <taxon>Fungi</taxon>
        <taxon>Dikarya</taxon>
        <taxon>Ascomycota</taxon>
        <taxon>Pezizomycotina</taxon>
        <taxon>Sordariomycetes</taxon>
        <taxon>Sordariomycetidae</taxon>
        <taxon>Togniniales</taxon>
        <taxon>Togniniaceae</taxon>
        <taxon>Phaeoacremonium</taxon>
    </lineage>
</organism>
<keyword evidence="1" id="KW-0732">Signal</keyword>
<dbReference type="Proteomes" id="UP000014074">
    <property type="component" value="Unassembled WGS sequence"/>
</dbReference>
<dbReference type="KEGG" id="tmn:UCRPA7_8154"/>
<proteinExistence type="predicted"/>
<sequence length="173" mass="18010">MLFTRILAPVALLATTVFADGAAIVDALNAIAADTAALNNTVISWKGDLLGSLPIISKSASLLATIKKGTKTAEDSAPLELLETIGVALATQALVSDVNTTLTTIVSRKSDFDKLLLSPVVLLNLELEKKASADFSDAVTAKVPADVQSIAEQLAAQINDAFLEAIDVYNGPF</sequence>
<feature type="chain" id="PRO_5004452468" evidence="1">
    <location>
        <begin position="20"/>
        <end position="173"/>
    </location>
</feature>
<evidence type="ECO:0000313" key="2">
    <source>
        <dbReference type="EMBL" id="EON96372.1"/>
    </source>
</evidence>
<dbReference type="OrthoDB" id="2422134at2759"/>
<dbReference type="EMBL" id="KB933348">
    <property type="protein sequence ID" value="EON96372.1"/>
    <property type="molecule type" value="Genomic_DNA"/>
</dbReference>
<name>R8BAR1_PHAM7</name>
<dbReference type="Pfam" id="PF12296">
    <property type="entry name" value="HsbA"/>
    <property type="match status" value="1"/>
</dbReference>
<keyword evidence="3" id="KW-1185">Reference proteome</keyword>
<evidence type="ECO:0000313" key="3">
    <source>
        <dbReference type="Proteomes" id="UP000014074"/>
    </source>
</evidence>
<protein>
    <submittedName>
        <fullName evidence="2">Putative antigenic cell wall protein</fullName>
    </submittedName>
</protein>
<dbReference type="RefSeq" id="XP_007918864.1">
    <property type="nucleotide sequence ID" value="XM_007920673.1"/>
</dbReference>
<dbReference type="GO" id="GO:0005576">
    <property type="term" value="C:extracellular region"/>
    <property type="evidence" value="ECO:0007669"/>
    <property type="project" value="TreeGrafter"/>
</dbReference>
<dbReference type="Gene3D" id="1.20.1280.140">
    <property type="match status" value="1"/>
</dbReference>
<dbReference type="AlphaFoldDB" id="R8BAR1"/>
<dbReference type="InterPro" id="IPR021054">
    <property type="entry name" value="Cell_wall_mannoprotein_1"/>
</dbReference>
<dbReference type="PANTHER" id="PTHR38123">
    <property type="entry name" value="CELL WALL SERINE-THREONINE-RICH GALACTOMANNOPROTEIN MP1 (AFU_ORTHOLOGUE AFUA_4G03240)"/>
    <property type="match status" value="1"/>
</dbReference>
<gene>
    <name evidence="2" type="ORF">UCRPA7_8154</name>
</gene>
<dbReference type="PANTHER" id="PTHR38123:SF1">
    <property type="entry name" value="HYDROPHOBIC SURFACE BINDING PROTEIN"/>
    <property type="match status" value="1"/>
</dbReference>
<dbReference type="GeneID" id="19328980"/>
<evidence type="ECO:0000256" key="1">
    <source>
        <dbReference type="SAM" id="SignalP"/>
    </source>
</evidence>
<reference evidence="3" key="1">
    <citation type="journal article" date="2013" name="Genome Announc.">
        <title>Draft genome sequence of the ascomycete Phaeoacremonium aleophilum strain UCR-PA7, a causal agent of the esca disease complex in grapevines.</title>
        <authorList>
            <person name="Blanco-Ulate B."/>
            <person name="Rolshausen P."/>
            <person name="Cantu D."/>
        </authorList>
    </citation>
    <scope>NUCLEOTIDE SEQUENCE [LARGE SCALE GENOMIC DNA]</scope>
    <source>
        <strain evidence="3">UCR-PA7</strain>
    </source>
</reference>